<dbReference type="SMART" id="SM00342">
    <property type="entry name" value="HTH_ARAC"/>
    <property type="match status" value="1"/>
</dbReference>
<dbReference type="InterPro" id="IPR018062">
    <property type="entry name" value="HTH_AraC-typ_CS"/>
</dbReference>
<dbReference type="AlphaFoldDB" id="A0A0R2FYQ8"/>
<sequence length="309" mass="36393">MKEQIGWKKDEHEETKTLSLVNKEDVLQTDYLTLFEGVSIFFHQYNFGKFESPLKVVAGSLRLDYCYTGHVDYATVDKQNVFFEPGFLKLDWREKQNMKYLFPSHQYSGVTIIINKKAKEETLVQMTGGRFNLDTISDNYRKNGDYVFLKTAFIDRLFEDLRTPTLEHSITYLRLKVAELLIYLSSKTIAKNNCPKEIISVGILDKIRRLRQYLDQNFTKQLSLEMLSHKFEVSTTAMKKGYREFYGASIHVYLREKRIEKACELLKKTNYHVARIANEVGYTNPSKFTAMFKKNKKITPSKYRSLYRY</sequence>
<keyword evidence="3" id="KW-0804">Transcription</keyword>
<dbReference type="InterPro" id="IPR009057">
    <property type="entry name" value="Homeodomain-like_sf"/>
</dbReference>
<name>A0A0R2FYQ8_9LACO</name>
<dbReference type="PATRIC" id="fig|1618.3.peg.273"/>
<evidence type="ECO:0000256" key="3">
    <source>
        <dbReference type="ARBA" id="ARBA00023163"/>
    </source>
</evidence>
<evidence type="ECO:0000259" key="4">
    <source>
        <dbReference type="PROSITE" id="PS01124"/>
    </source>
</evidence>
<dbReference type="OrthoDB" id="2532115at2"/>
<dbReference type="PRINTS" id="PR00032">
    <property type="entry name" value="HTHARAC"/>
</dbReference>
<organism evidence="5 6">
    <name type="scientific">Liquorilactobacillus mali</name>
    <dbReference type="NCBI Taxonomy" id="1618"/>
    <lineage>
        <taxon>Bacteria</taxon>
        <taxon>Bacillati</taxon>
        <taxon>Bacillota</taxon>
        <taxon>Bacilli</taxon>
        <taxon>Lactobacillales</taxon>
        <taxon>Lactobacillaceae</taxon>
        <taxon>Liquorilactobacillus</taxon>
    </lineage>
</organism>
<proteinExistence type="predicted"/>
<keyword evidence="2" id="KW-0238">DNA-binding</keyword>
<dbReference type="PANTHER" id="PTHR47893:SF1">
    <property type="entry name" value="REGULATORY PROTEIN PCHR"/>
    <property type="match status" value="1"/>
</dbReference>
<evidence type="ECO:0000313" key="5">
    <source>
        <dbReference type="EMBL" id="KRN30004.1"/>
    </source>
</evidence>
<evidence type="ECO:0000256" key="2">
    <source>
        <dbReference type="ARBA" id="ARBA00023125"/>
    </source>
</evidence>
<dbReference type="InterPro" id="IPR018060">
    <property type="entry name" value="HTH_AraC"/>
</dbReference>
<keyword evidence="1" id="KW-0805">Transcription regulation</keyword>
<gene>
    <name evidence="5" type="ORF">IV36_GL000273</name>
</gene>
<dbReference type="PROSITE" id="PS00041">
    <property type="entry name" value="HTH_ARAC_FAMILY_1"/>
    <property type="match status" value="1"/>
</dbReference>
<evidence type="ECO:0000256" key="1">
    <source>
        <dbReference type="ARBA" id="ARBA00023015"/>
    </source>
</evidence>
<reference evidence="5 6" key="1">
    <citation type="journal article" date="2015" name="Genome Announc.">
        <title>Expanding the biotechnology potential of lactobacilli through comparative genomics of 213 strains and associated genera.</title>
        <authorList>
            <person name="Sun Z."/>
            <person name="Harris H.M."/>
            <person name="McCann A."/>
            <person name="Guo C."/>
            <person name="Argimon S."/>
            <person name="Zhang W."/>
            <person name="Yang X."/>
            <person name="Jeffery I.B."/>
            <person name="Cooney J.C."/>
            <person name="Kagawa T.F."/>
            <person name="Liu W."/>
            <person name="Song Y."/>
            <person name="Salvetti E."/>
            <person name="Wrobel A."/>
            <person name="Rasinkangas P."/>
            <person name="Parkhill J."/>
            <person name="Rea M.C."/>
            <person name="O'Sullivan O."/>
            <person name="Ritari J."/>
            <person name="Douillard F.P."/>
            <person name="Paul Ross R."/>
            <person name="Yang R."/>
            <person name="Briner A.E."/>
            <person name="Felis G.E."/>
            <person name="de Vos W.M."/>
            <person name="Barrangou R."/>
            <person name="Klaenhammer T.R."/>
            <person name="Caufield P.W."/>
            <person name="Cui Y."/>
            <person name="Zhang H."/>
            <person name="O'Toole P.W."/>
        </authorList>
    </citation>
    <scope>NUCLEOTIDE SEQUENCE [LARGE SCALE GENOMIC DNA]</scope>
    <source>
        <strain evidence="5 6">ATCC 27304</strain>
    </source>
</reference>
<dbReference type="GO" id="GO:0043565">
    <property type="term" value="F:sequence-specific DNA binding"/>
    <property type="evidence" value="ECO:0007669"/>
    <property type="project" value="InterPro"/>
</dbReference>
<dbReference type="RefSeq" id="WP_056991312.1">
    <property type="nucleotide sequence ID" value="NZ_JATAAJ010000002.1"/>
</dbReference>
<dbReference type="Pfam" id="PF12833">
    <property type="entry name" value="HTH_18"/>
    <property type="match status" value="1"/>
</dbReference>
<protein>
    <submittedName>
        <fullName evidence="5">AraC family transcriptional regulator</fullName>
    </submittedName>
</protein>
<dbReference type="Gene3D" id="1.10.10.60">
    <property type="entry name" value="Homeodomain-like"/>
    <property type="match status" value="2"/>
</dbReference>
<comment type="caution">
    <text evidence="5">The sequence shown here is derived from an EMBL/GenBank/DDBJ whole genome shotgun (WGS) entry which is preliminary data.</text>
</comment>
<dbReference type="PANTHER" id="PTHR47893">
    <property type="entry name" value="REGULATORY PROTEIN PCHR"/>
    <property type="match status" value="1"/>
</dbReference>
<accession>A0A0R2FYQ8</accession>
<feature type="domain" description="HTH araC/xylS-type" evidence="4">
    <location>
        <begin position="208"/>
        <end position="306"/>
    </location>
</feature>
<dbReference type="EMBL" id="JQAR01000010">
    <property type="protein sequence ID" value="KRN30004.1"/>
    <property type="molecule type" value="Genomic_DNA"/>
</dbReference>
<dbReference type="GO" id="GO:0003700">
    <property type="term" value="F:DNA-binding transcription factor activity"/>
    <property type="evidence" value="ECO:0007669"/>
    <property type="project" value="InterPro"/>
</dbReference>
<evidence type="ECO:0000313" key="6">
    <source>
        <dbReference type="Proteomes" id="UP000051727"/>
    </source>
</evidence>
<dbReference type="Proteomes" id="UP000051727">
    <property type="component" value="Unassembled WGS sequence"/>
</dbReference>
<dbReference type="STRING" id="1618.IV36_GL000273"/>
<dbReference type="InterPro" id="IPR020449">
    <property type="entry name" value="Tscrpt_reg_AraC-type_HTH"/>
</dbReference>
<dbReference type="SUPFAM" id="SSF46689">
    <property type="entry name" value="Homeodomain-like"/>
    <property type="match status" value="1"/>
</dbReference>
<dbReference type="PROSITE" id="PS01124">
    <property type="entry name" value="HTH_ARAC_FAMILY_2"/>
    <property type="match status" value="1"/>
</dbReference>
<dbReference type="InterPro" id="IPR053142">
    <property type="entry name" value="PchR_regulatory_protein"/>
</dbReference>